<keyword evidence="1 2" id="KW-0238">DNA-binding</keyword>
<keyword evidence="4" id="KW-1185">Reference proteome</keyword>
<name>A0ABV8Y8F1_9DEIO</name>
<dbReference type="PROSITE" id="PS50935">
    <property type="entry name" value="SSB"/>
    <property type="match status" value="1"/>
</dbReference>
<proteinExistence type="predicted"/>
<dbReference type="Proteomes" id="UP001595939">
    <property type="component" value="Unassembled WGS sequence"/>
</dbReference>
<gene>
    <name evidence="3" type="ORF">ACFO0P_15705</name>
</gene>
<reference evidence="4" key="1">
    <citation type="journal article" date="2019" name="Int. J. Syst. Evol. Microbiol.">
        <title>The Global Catalogue of Microorganisms (GCM) 10K type strain sequencing project: providing services to taxonomists for standard genome sequencing and annotation.</title>
        <authorList>
            <consortium name="The Broad Institute Genomics Platform"/>
            <consortium name="The Broad Institute Genome Sequencing Center for Infectious Disease"/>
            <person name="Wu L."/>
            <person name="Ma J."/>
        </authorList>
    </citation>
    <scope>NUCLEOTIDE SEQUENCE [LARGE SCALE GENOMIC DNA]</scope>
    <source>
        <strain evidence="4">CCUG 39970</strain>
    </source>
</reference>
<organism evidence="3 4">
    <name type="scientific">Deinococcus sonorensis</name>
    <dbReference type="NCBI Taxonomy" id="309891"/>
    <lineage>
        <taxon>Bacteria</taxon>
        <taxon>Thermotogati</taxon>
        <taxon>Deinococcota</taxon>
        <taxon>Deinococci</taxon>
        <taxon>Deinococcales</taxon>
        <taxon>Deinococcaceae</taxon>
        <taxon>Deinococcus</taxon>
    </lineage>
</organism>
<dbReference type="Pfam" id="PF00436">
    <property type="entry name" value="SSB"/>
    <property type="match status" value="1"/>
</dbReference>
<evidence type="ECO:0000256" key="1">
    <source>
        <dbReference type="ARBA" id="ARBA00023125"/>
    </source>
</evidence>
<evidence type="ECO:0000313" key="4">
    <source>
        <dbReference type="Proteomes" id="UP001595939"/>
    </source>
</evidence>
<dbReference type="InterPro" id="IPR000424">
    <property type="entry name" value="Primosome_PriB/ssb"/>
</dbReference>
<evidence type="ECO:0000313" key="3">
    <source>
        <dbReference type="EMBL" id="MFC4455224.1"/>
    </source>
</evidence>
<evidence type="ECO:0000256" key="2">
    <source>
        <dbReference type="PROSITE-ProRule" id="PRU00252"/>
    </source>
</evidence>
<dbReference type="RefSeq" id="WP_380129941.1">
    <property type="nucleotide sequence ID" value="NZ_JBHSEG010000008.1"/>
</dbReference>
<sequence length="210" mass="23118">MPDTNRVHLIGAVARPPVNTGNGPLLTLAGEDLLPNGRPLPWYHKVQLPIGSALPDIGEMLEVHGRLIQVKWRTPAGQPRSVVRVAAEHWTTGRADDRLIREVDSVRLRGGLNRVQLSGNLASDADLHAPAGRDALVRLQLAVAQVQPGQPEHTHYFTVKAWADRARPLQGLRRGARLGLEGPLRSERYQAATGEPRNAVLIELHRARLR</sequence>
<dbReference type="EMBL" id="JBHSEG010000008">
    <property type="protein sequence ID" value="MFC4455224.1"/>
    <property type="molecule type" value="Genomic_DNA"/>
</dbReference>
<dbReference type="Gene3D" id="2.40.50.140">
    <property type="entry name" value="Nucleic acid-binding proteins"/>
    <property type="match status" value="1"/>
</dbReference>
<dbReference type="GO" id="GO:0003677">
    <property type="term" value="F:DNA binding"/>
    <property type="evidence" value="ECO:0007669"/>
    <property type="project" value="UniProtKB-KW"/>
</dbReference>
<accession>A0ABV8Y8F1</accession>
<dbReference type="InterPro" id="IPR012340">
    <property type="entry name" value="NA-bd_OB-fold"/>
</dbReference>
<comment type="caution">
    <text evidence="3">The sequence shown here is derived from an EMBL/GenBank/DDBJ whole genome shotgun (WGS) entry which is preliminary data.</text>
</comment>
<dbReference type="SUPFAM" id="SSF50249">
    <property type="entry name" value="Nucleic acid-binding proteins"/>
    <property type="match status" value="1"/>
</dbReference>
<protein>
    <submittedName>
        <fullName evidence="3">Single-stranded DNA-binding protein</fullName>
    </submittedName>
</protein>